<dbReference type="InterPro" id="IPR025110">
    <property type="entry name" value="AMP-bd_C"/>
</dbReference>
<comment type="caution">
    <text evidence="3">The sequence shown here is derived from an EMBL/GenBank/DDBJ whole genome shotgun (WGS) entry which is preliminary data.</text>
</comment>
<dbReference type="InterPro" id="IPR045851">
    <property type="entry name" value="AMP-bd_C_sf"/>
</dbReference>
<dbReference type="InterPro" id="IPR020845">
    <property type="entry name" value="AMP-binding_CS"/>
</dbReference>
<feature type="domain" description="AMP-dependent synthetase/ligase" evidence="1">
    <location>
        <begin position="25"/>
        <end position="404"/>
    </location>
</feature>
<accession>A0A210PX10</accession>
<evidence type="ECO:0000313" key="4">
    <source>
        <dbReference type="Proteomes" id="UP000242188"/>
    </source>
</evidence>
<name>A0A210PX10_MIZYE</name>
<dbReference type="OrthoDB" id="10253869at2759"/>
<dbReference type="Gene3D" id="3.40.50.12780">
    <property type="entry name" value="N-terminal domain of ligase-like"/>
    <property type="match status" value="1"/>
</dbReference>
<dbReference type="PANTHER" id="PTHR42814:SF3">
    <property type="entry name" value="BETA-N-ACETYLHEXOSAMINIDASE"/>
    <property type="match status" value="1"/>
</dbReference>
<dbReference type="Proteomes" id="UP000242188">
    <property type="component" value="Unassembled WGS sequence"/>
</dbReference>
<evidence type="ECO:0000259" key="2">
    <source>
        <dbReference type="Pfam" id="PF13193"/>
    </source>
</evidence>
<feature type="domain" description="AMP-binding enzyme C-terminal" evidence="2">
    <location>
        <begin position="456"/>
        <end position="533"/>
    </location>
</feature>
<dbReference type="PANTHER" id="PTHR42814">
    <property type="entry name" value="AMP-BINDING DOMAIN-CONTAINING PROTEIN"/>
    <property type="match status" value="1"/>
</dbReference>
<organism evidence="3 4">
    <name type="scientific">Mizuhopecten yessoensis</name>
    <name type="common">Japanese scallop</name>
    <name type="synonym">Patinopecten yessoensis</name>
    <dbReference type="NCBI Taxonomy" id="6573"/>
    <lineage>
        <taxon>Eukaryota</taxon>
        <taxon>Metazoa</taxon>
        <taxon>Spiralia</taxon>
        <taxon>Lophotrochozoa</taxon>
        <taxon>Mollusca</taxon>
        <taxon>Bivalvia</taxon>
        <taxon>Autobranchia</taxon>
        <taxon>Pteriomorphia</taxon>
        <taxon>Pectinida</taxon>
        <taxon>Pectinoidea</taxon>
        <taxon>Pectinidae</taxon>
        <taxon>Mizuhopecten</taxon>
    </lineage>
</organism>
<evidence type="ECO:0000313" key="3">
    <source>
        <dbReference type="EMBL" id="OWF41030.1"/>
    </source>
</evidence>
<protein>
    <submittedName>
        <fullName evidence="3">Acyl--CoA ligase YdaB</fullName>
    </submittedName>
</protein>
<dbReference type="CDD" id="cd04433">
    <property type="entry name" value="AFD_class_I"/>
    <property type="match status" value="1"/>
</dbReference>
<dbReference type="Pfam" id="PF00501">
    <property type="entry name" value="AMP-binding"/>
    <property type="match status" value="1"/>
</dbReference>
<reference evidence="3 4" key="1">
    <citation type="journal article" date="2017" name="Nat. Ecol. Evol.">
        <title>Scallop genome provides insights into evolution of bilaterian karyotype and development.</title>
        <authorList>
            <person name="Wang S."/>
            <person name="Zhang J."/>
            <person name="Jiao W."/>
            <person name="Li J."/>
            <person name="Xun X."/>
            <person name="Sun Y."/>
            <person name="Guo X."/>
            <person name="Huan P."/>
            <person name="Dong B."/>
            <person name="Zhang L."/>
            <person name="Hu X."/>
            <person name="Sun X."/>
            <person name="Wang J."/>
            <person name="Zhao C."/>
            <person name="Wang Y."/>
            <person name="Wang D."/>
            <person name="Huang X."/>
            <person name="Wang R."/>
            <person name="Lv J."/>
            <person name="Li Y."/>
            <person name="Zhang Z."/>
            <person name="Liu B."/>
            <person name="Lu W."/>
            <person name="Hui Y."/>
            <person name="Liang J."/>
            <person name="Zhou Z."/>
            <person name="Hou R."/>
            <person name="Li X."/>
            <person name="Liu Y."/>
            <person name="Li H."/>
            <person name="Ning X."/>
            <person name="Lin Y."/>
            <person name="Zhao L."/>
            <person name="Xing Q."/>
            <person name="Dou J."/>
            <person name="Li Y."/>
            <person name="Mao J."/>
            <person name="Guo H."/>
            <person name="Dou H."/>
            <person name="Li T."/>
            <person name="Mu C."/>
            <person name="Jiang W."/>
            <person name="Fu Q."/>
            <person name="Fu X."/>
            <person name="Miao Y."/>
            <person name="Liu J."/>
            <person name="Yu Q."/>
            <person name="Li R."/>
            <person name="Liao H."/>
            <person name="Li X."/>
            <person name="Kong Y."/>
            <person name="Jiang Z."/>
            <person name="Chourrout D."/>
            <person name="Li R."/>
            <person name="Bao Z."/>
        </authorList>
    </citation>
    <scope>NUCLEOTIDE SEQUENCE [LARGE SCALE GENOMIC DNA]</scope>
    <source>
        <strain evidence="3 4">PY_sf001</strain>
    </source>
</reference>
<dbReference type="InterPro" id="IPR042099">
    <property type="entry name" value="ANL_N_sf"/>
</dbReference>
<dbReference type="InterPro" id="IPR000873">
    <property type="entry name" value="AMP-dep_synth/lig_dom"/>
</dbReference>
<dbReference type="STRING" id="6573.A0A210PX10"/>
<dbReference type="PROSITE" id="PS00455">
    <property type="entry name" value="AMP_BINDING"/>
    <property type="match status" value="1"/>
</dbReference>
<dbReference type="Pfam" id="PF13193">
    <property type="entry name" value="AMP-binding_C"/>
    <property type="match status" value="1"/>
</dbReference>
<dbReference type="GO" id="GO:0016874">
    <property type="term" value="F:ligase activity"/>
    <property type="evidence" value="ECO:0007669"/>
    <property type="project" value="UniProtKB-KW"/>
</dbReference>
<dbReference type="SUPFAM" id="SSF56801">
    <property type="entry name" value="Acetyl-CoA synthetase-like"/>
    <property type="match status" value="1"/>
</dbReference>
<dbReference type="AlphaFoldDB" id="A0A210PX10"/>
<sequence length="552" mass="61030">MAELSFLDSPHLQPVKYKSVIDVFYEKASEFPEKEICIQRFADGSRRSITYSDLKIKAERVARFLIGKSIQVSDNIGIIGPNSIEWIVGELAILMTGAVCLHLSKPHGKFQKTLEQLQLSECKAVLLDLESDTTFVEDIEGFVSDNPSNEGHGLDKPIFVLLRKKDKSMLPDVETIGGLDQYQIDKQLPGIVPDTPAIVFMTSGSTGLPKMVEVTHLALVNTESAYMLTRGVGGRGETYFNDRPFSWIGGTIIYCLLQGDTRVFRDGRITVKGGDVMDLWNIIIEEKCTNGLLLPFTIYDLLQNKQKIKKTGYRMMSIVTGGQIIRHKETEILGEICEQMYMLYGSTEVGIVTFSPLDNNMTIGCLGNLFPGVQIKVVGEDLNTIVRGEMGVLLIKSPWMLKGYRNATEAQRKSIANGWMNTGDVGIIKSDGQLIIKGKINNVIKRGTLKVVSGDVEDCIASFPGVRDVVVIAVPDPRMYEEVCACVVFDKNTAVNMDAVRAHCTESLGDNIIGNAPTFYLEFDTLPQLGTGKPDKVNIQRDAVGRLNIKTK</sequence>
<dbReference type="Gene3D" id="3.30.300.30">
    <property type="match status" value="1"/>
</dbReference>
<evidence type="ECO:0000259" key="1">
    <source>
        <dbReference type="Pfam" id="PF00501"/>
    </source>
</evidence>
<proteinExistence type="predicted"/>
<keyword evidence="4" id="KW-1185">Reference proteome</keyword>
<dbReference type="EMBL" id="NEDP02005428">
    <property type="protein sequence ID" value="OWF41030.1"/>
    <property type="molecule type" value="Genomic_DNA"/>
</dbReference>
<gene>
    <name evidence="3" type="ORF">KP79_PYT02229</name>
</gene>
<keyword evidence="3" id="KW-0436">Ligase</keyword>